<dbReference type="KEGG" id="mtim:DIR46_01550"/>
<accession>A0A2S2DD42</accession>
<dbReference type="RefSeq" id="WP_109343669.1">
    <property type="nucleotide sequence ID" value="NZ_CP029343.1"/>
</dbReference>
<keyword evidence="2" id="KW-1185">Reference proteome</keyword>
<evidence type="ECO:0000313" key="1">
    <source>
        <dbReference type="EMBL" id="AWL03265.1"/>
    </source>
</evidence>
<dbReference type="EMBL" id="CP029343">
    <property type="protein sequence ID" value="AWL03265.1"/>
    <property type="molecule type" value="Genomic_DNA"/>
</dbReference>
<name>A0A2S2DD42_9BURK</name>
<dbReference type="PANTHER" id="PTHR34315">
    <property type="match status" value="1"/>
</dbReference>
<dbReference type="Proteomes" id="UP000245820">
    <property type="component" value="Chromosome"/>
</dbReference>
<dbReference type="SUPFAM" id="SSF49482">
    <property type="entry name" value="Aromatic compound dioxygenase"/>
    <property type="match status" value="1"/>
</dbReference>
<dbReference type="GO" id="GO:0005506">
    <property type="term" value="F:iron ion binding"/>
    <property type="evidence" value="ECO:0007669"/>
    <property type="project" value="InterPro"/>
</dbReference>
<evidence type="ECO:0000313" key="2">
    <source>
        <dbReference type="Proteomes" id="UP000245820"/>
    </source>
</evidence>
<dbReference type="PANTHER" id="PTHR34315:SF1">
    <property type="entry name" value="INTRADIOL RING-CLEAVAGE DIOXYGENASES DOMAIN-CONTAINING PROTEIN-RELATED"/>
    <property type="match status" value="1"/>
</dbReference>
<keyword evidence="1" id="KW-0560">Oxidoreductase</keyword>
<sequence length="302" mass="30899">MSAPTAVRAVHKENDDHHLGLDADLARLLARTVTRRQSLRWLGAGVGAAAMPLAGCGGGSADDGYGISTSTTTTGSGTSGGTVGGSAACSVIPEETAGPYPGDGTNRNANGVANALALSGIVRSDIRASVGGASGVAQGVPLVIRLKIENVAQGCAAAGGAAVYLWHCTREGGYSMYSNGIVDENYLRGVQEADSDGWVTFTTIFPGCYDGRMPHVHFEVYPSLARANSATNRIKTSQFAFPLATLNDAYASSGYASSVRNLGRISYATDTVFSDGTALQMASVTGNAAQGYTAELLVGVSF</sequence>
<proteinExistence type="predicted"/>
<dbReference type="InterPro" id="IPR015889">
    <property type="entry name" value="Intradiol_dOase_core"/>
</dbReference>
<gene>
    <name evidence="1" type="ORF">DIR46_01550</name>
</gene>
<organism evidence="1 2">
    <name type="scientific">Massilia oculi</name>
    <dbReference type="NCBI Taxonomy" id="945844"/>
    <lineage>
        <taxon>Bacteria</taxon>
        <taxon>Pseudomonadati</taxon>
        <taxon>Pseudomonadota</taxon>
        <taxon>Betaproteobacteria</taxon>
        <taxon>Burkholderiales</taxon>
        <taxon>Oxalobacteraceae</taxon>
        <taxon>Telluria group</taxon>
        <taxon>Massilia</taxon>
    </lineage>
</organism>
<dbReference type="AlphaFoldDB" id="A0A2S2DD42"/>
<reference evidence="1 2" key="1">
    <citation type="submission" date="2018-05" db="EMBL/GenBank/DDBJ databases">
        <title>Complete genome sequence of Massilia oculi sp. nov. CCUG 43427T (=DSM 26321T), the type strain of M. oculi, and comparison with genome sequences of other Massilia strains.</title>
        <authorList>
            <person name="Zhu B."/>
        </authorList>
    </citation>
    <scope>NUCLEOTIDE SEQUENCE [LARGE SCALE GENOMIC DNA]</scope>
    <source>
        <strain evidence="1 2">CCUG 43427</strain>
    </source>
</reference>
<dbReference type="GO" id="GO:0016702">
    <property type="term" value="F:oxidoreductase activity, acting on single donors with incorporation of molecular oxygen, incorporation of two atoms of oxygen"/>
    <property type="evidence" value="ECO:0007669"/>
    <property type="project" value="InterPro"/>
</dbReference>
<dbReference type="Gene3D" id="2.60.130.10">
    <property type="entry name" value="Aromatic compound dioxygenase"/>
    <property type="match status" value="1"/>
</dbReference>
<dbReference type="OrthoDB" id="9805815at2"/>
<protein>
    <submittedName>
        <fullName evidence="1">Intradiol ring-cleavage dioxygenase</fullName>
    </submittedName>
</protein>
<keyword evidence="1" id="KW-0223">Dioxygenase</keyword>